<evidence type="ECO:0000259" key="7">
    <source>
        <dbReference type="Pfam" id="PF13193"/>
    </source>
</evidence>
<keyword evidence="9" id="KW-1185">Reference proteome</keyword>
<gene>
    <name evidence="8" type="ORF">H0241_28925</name>
</gene>
<evidence type="ECO:0000259" key="6">
    <source>
        <dbReference type="Pfam" id="PF00501"/>
    </source>
</evidence>
<comment type="caution">
    <text evidence="8">The sequence shown here is derived from an EMBL/GenBank/DDBJ whole genome shotgun (WGS) entry which is preliminary data.</text>
</comment>
<evidence type="ECO:0000256" key="2">
    <source>
        <dbReference type="ARBA" id="ARBA00022598"/>
    </source>
</evidence>
<dbReference type="InterPro" id="IPR000873">
    <property type="entry name" value="AMP-dep_synth/lig_dom"/>
</dbReference>
<dbReference type="Gene3D" id="3.40.50.12780">
    <property type="entry name" value="N-terminal domain of ligase-like"/>
    <property type="match status" value="1"/>
</dbReference>
<feature type="domain" description="AMP-dependent synthetase/ligase" evidence="6">
    <location>
        <begin position="8"/>
        <end position="372"/>
    </location>
</feature>
<dbReference type="Gene3D" id="3.30.300.30">
    <property type="match status" value="1"/>
</dbReference>
<evidence type="ECO:0000256" key="1">
    <source>
        <dbReference type="ARBA" id="ARBA00006432"/>
    </source>
</evidence>
<dbReference type="InterPro" id="IPR042099">
    <property type="entry name" value="ANL_N_sf"/>
</dbReference>
<dbReference type="InterPro" id="IPR045851">
    <property type="entry name" value="AMP-bd_C_sf"/>
</dbReference>
<protein>
    <recommendedName>
        <fullName evidence="5">3-methylmercaptopropionyl-CoA ligase</fullName>
        <ecNumber evidence="4">6.2.1.44</ecNumber>
    </recommendedName>
</protein>
<dbReference type="Proteomes" id="UP000558284">
    <property type="component" value="Unassembled WGS sequence"/>
</dbReference>
<dbReference type="PROSITE" id="PS00455">
    <property type="entry name" value="AMP_BINDING"/>
    <property type="match status" value="1"/>
</dbReference>
<keyword evidence="2" id="KW-0436">Ligase</keyword>
<comment type="similarity">
    <text evidence="1">Belongs to the ATP-dependent AMP-binding enzyme family.</text>
</comment>
<accession>A0A838BD90</accession>
<dbReference type="Pfam" id="PF13193">
    <property type="entry name" value="AMP-binding_C"/>
    <property type="match status" value="1"/>
</dbReference>
<dbReference type="AlphaFoldDB" id="A0A838BD90"/>
<dbReference type="InterPro" id="IPR050237">
    <property type="entry name" value="ATP-dep_AMP-bd_enzyme"/>
</dbReference>
<name>A0A838BD90_9HYPH</name>
<evidence type="ECO:0000313" key="8">
    <source>
        <dbReference type="EMBL" id="MBA1144233.1"/>
    </source>
</evidence>
<reference evidence="8 9" key="1">
    <citation type="submission" date="2020-07" db="EMBL/GenBank/DDBJ databases">
        <title>Definition of the novel symbiovar canariense within Mesorhizobium novociceri, a new species of genus Mesorhizobium nodulating Cicer canariense in the Caldera de Taburiente National Park (La Palma, Canary Islands).</title>
        <authorList>
            <person name="Leon-Barrios M."/>
            <person name="Perez-Yepez J."/>
            <person name="Flores-Felix J.D."/>
            <person name="Ramirez-Baena M.H."/>
            <person name="Pulido-Suarez L."/>
            <person name="Igual J.M."/>
            <person name="Velazquez E."/>
            <person name="Peix A."/>
        </authorList>
    </citation>
    <scope>NUCLEOTIDE SEQUENCE [LARGE SCALE GENOMIC DNA]</scope>
    <source>
        <strain evidence="8 9">CCANP35</strain>
    </source>
</reference>
<evidence type="ECO:0000313" key="9">
    <source>
        <dbReference type="Proteomes" id="UP000558284"/>
    </source>
</evidence>
<dbReference type="RefSeq" id="WP_181061185.1">
    <property type="nucleotide sequence ID" value="NZ_JACDTY010000021.1"/>
</dbReference>
<evidence type="ECO:0000256" key="4">
    <source>
        <dbReference type="ARBA" id="ARBA00066616"/>
    </source>
</evidence>
<dbReference type="InterPro" id="IPR020845">
    <property type="entry name" value="AMP-binding_CS"/>
</dbReference>
<dbReference type="InterPro" id="IPR025110">
    <property type="entry name" value="AMP-bd_C"/>
</dbReference>
<dbReference type="EC" id="6.2.1.44" evidence="4"/>
<dbReference type="PANTHER" id="PTHR43767">
    <property type="entry name" value="LONG-CHAIN-FATTY-ACID--COA LIGASE"/>
    <property type="match status" value="1"/>
</dbReference>
<proteinExistence type="inferred from homology"/>
<evidence type="ECO:0000256" key="3">
    <source>
        <dbReference type="ARBA" id="ARBA00051915"/>
    </source>
</evidence>
<dbReference type="PANTHER" id="PTHR43767:SF1">
    <property type="entry name" value="NONRIBOSOMAL PEPTIDE SYNTHASE PES1 (EUROFUNG)-RELATED"/>
    <property type="match status" value="1"/>
</dbReference>
<dbReference type="Pfam" id="PF00501">
    <property type="entry name" value="AMP-binding"/>
    <property type="match status" value="1"/>
</dbReference>
<organism evidence="8 9">
    <name type="scientific">Mesorhizobium neociceri</name>
    <dbReference type="NCBI Taxonomy" id="1307853"/>
    <lineage>
        <taxon>Bacteria</taxon>
        <taxon>Pseudomonadati</taxon>
        <taxon>Pseudomonadota</taxon>
        <taxon>Alphaproteobacteria</taxon>
        <taxon>Hyphomicrobiales</taxon>
        <taxon>Phyllobacteriaceae</taxon>
        <taxon>Mesorhizobium</taxon>
    </lineage>
</organism>
<dbReference type="SUPFAM" id="SSF56801">
    <property type="entry name" value="Acetyl-CoA synthetase-like"/>
    <property type="match status" value="1"/>
</dbReference>
<evidence type="ECO:0000256" key="5">
    <source>
        <dbReference type="ARBA" id="ARBA00067668"/>
    </source>
</evidence>
<dbReference type="EMBL" id="JACDTY010000021">
    <property type="protein sequence ID" value="MBA1144233.1"/>
    <property type="molecule type" value="Genomic_DNA"/>
</dbReference>
<feature type="domain" description="AMP-binding enzyme C-terminal" evidence="7">
    <location>
        <begin position="422"/>
        <end position="497"/>
    </location>
</feature>
<comment type="catalytic activity">
    <reaction evidence="3">
        <text>3-(methylsulfanyl)propanoate + ATP + CoA = 3-(methylsulfanyl)propanoyl-CoA + AMP + diphosphate</text>
        <dbReference type="Rhea" id="RHEA:43052"/>
        <dbReference type="ChEBI" id="CHEBI:30616"/>
        <dbReference type="ChEBI" id="CHEBI:33019"/>
        <dbReference type="ChEBI" id="CHEBI:49016"/>
        <dbReference type="ChEBI" id="CHEBI:57287"/>
        <dbReference type="ChEBI" id="CHEBI:82815"/>
        <dbReference type="ChEBI" id="CHEBI:456215"/>
        <dbReference type="EC" id="6.2.1.44"/>
    </reaction>
    <physiologicalReaction direction="left-to-right" evidence="3">
        <dbReference type="Rhea" id="RHEA:43053"/>
    </physiologicalReaction>
</comment>
<dbReference type="GO" id="GO:0016878">
    <property type="term" value="F:acid-thiol ligase activity"/>
    <property type="evidence" value="ECO:0007669"/>
    <property type="project" value="UniProtKB-ARBA"/>
</dbReference>
<dbReference type="FunFam" id="3.30.300.30:FF:000008">
    <property type="entry name" value="2,3-dihydroxybenzoate-AMP ligase"/>
    <property type="match status" value="1"/>
</dbReference>
<sequence length="518" mass="55954">MSIAGILDRAARIAPNAVAIAHGPRALHTYAALKARSEAIAGFLKNRLNLAAGERVALLMKNAPEYVEVMFGIWKAGLVAVPMNAKLHPREIAYMLEHSGTTAAFVTVDLAGALNEAGRSVPGLKSIIDVASSEYSDALKCEAVEGRWAALPEDLCWLFYTSGTTGRPKGAMITHRNILAMSASYFIDIDTIAPGDSILHAAPMSHGSGLYIFPHVLGLATQIIPESGGFDPLEILELAKVHQRLSLFAAPTMVHRLVNHPAIGDLDLSGLKTIIYGGAPMLVEDVKRALDVLGPRLAQLYGQGEAPMCITGLAKRFYADRWNPRWEALIGSAGFPQAVVDCAVMDADDRPLQAGEMGEICARGESVFAGYWQNEEASAAALRNGWLHTGDVGVMDKDGFLTLLDRSKDLIISGGSNIYPREVEEVLLKHEAVSEVSVVGRPHAEWGEEVVAFVVARPGSNPTAAELDALCQNHVARFKRPKAYRFLAELPKSSYGKTLKRELRDMLAEETSRDTAVN</sequence>